<evidence type="ECO:0000313" key="4">
    <source>
        <dbReference type="Proteomes" id="UP001515943"/>
    </source>
</evidence>
<organism evidence="3 4">
    <name type="scientific">Lentzea indica</name>
    <dbReference type="NCBI Taxonomy" id="2604800"/>
    <lineage>
        <taxon>Bacteria</taxon>
        <taxon>Bacillati</taxon>
        <taxon>Actinomycetota</taxon>
        <taxon>Actinomycetes</taxon>
        <taxon>Pseudonocardiales</taxon>
        <taxon>Pseudonocardiaceae</taxon>
        <taxon>Lentzea</taxon>
    </lineage>
</organism>
<feature type="chain" id="PRO_5046993735" evidence="1">
    <location>
        <begin position="30"/>
        <end position="499"/>
    </location>
</feature>
<reference evidence="3 4" key="1">
    <citation type="submission" date="2019-08" db="EMBL/GenBank/DDBJ databases">
        <title>Lentzea from Indian Himalayas.</title>
        <authorList>
            <person name="Mandal S."/>
            <person name="Mallick Gupta A."/>
            <person name="Maiti P.K."/>
            <person name="Sarkar J."/>
            <person name="Mandal S."/>
        </authorList>
    </citation>
    <scope>NUCLEOTIDE SEQUENCE [LARGE SCALE GENOMIC DNA]</scope>
    <source>
        <strain evidence="3 4">PSKA42</strain>
    </source>
</reference>
<gene>
    <name evidence="3" type="ORF">FXN61_18540</name>
</gene>
<dbReference type="Proteomes" id="UP001515943">
    <property type="component" value="Unassembled WGS sequence"/>
</dbReference>
<dbReference type="InterPro" id="IPR000772">
    <property type="entry name" value="Ricin_B_lectin"/>
</dbReference>
<dbReference type="Pfam" id="PF00652">
    <property type="entry name" value="Ricin_B_lectin"/>
    <property type="match status" value="1"/>
</dbReference>
<dbReference type="SUPFAM" id="SSF49899">
    <property type="entry name" value="Concanavalin A-like lectins/glucanases"/>
    <property type="match status" value="1"/>
</dbReference>
<dbReference type="SMART" id="SM00458">
    <property type="entry name" value="RICIN"/>
    <property type="match status" value="1"/>
</dbReference>
<dbReference type="InterPro" id="IPR015289">
    <property type="entry name" value="A-L-arabinofuranosidase_B_cat"/>
</dbReference>
<dbReference type="EMBL" id="VSRL01000062">
    <property type="protein sequence ID" value="NKE58701.1"/>
    <property type="molecule type" value="Genomic_DNA"/>
</dbReference>
<dbReference type="Pfam" id="PF09206">
    <property type="entry name" value="ArabFuran-catal"/>
    <property type="match status" value="1"/>
</dbReference>
<evidence type="ECO:0000256" key="1">
    <source>
        <dbReference type="SAM" id="SignalP"/>
    </source>
</evidence>
<comment type="caution">
    <text evidence="3">The sequence shown here is derived from an EMBL/GenBank/DDBJ whole genome shotgun (WGS) entry which is preliminary data.</text>
</comment>
<proteinExistence type="predicted"/>
<feature type="signal peptide" evidence="1">
    <location>
        <begin position="1"/>
        <end position="29"/>
    </location>
</feature>
<feature type="domain" description="Ricin B lectin" evidence="2">
    <location>
        <begin position="367"/>
        <end position="499"/>
    </location>
</feature>
<dbReference type="SUPFAM" id="SSF50370">
    <property type="entry name" value="Ricin B-like lectins"/>
    <property type="match status" value="1"/>
</dbReference>
<dbReference type="CDD" id="cd23418">
    <property type="entry name" value="beta-trefoil_Ricin_XLN-like"/>
    <property type="match status" value="1"/>
</dbReference>
<protein>
    <submittedName>
        <fullName evidence="3">Alpha-L-arabinofuranosidase</fullName>
    </submittedName>
</protein>
<dbReference type="PROSITE" id="PS50231">
    <property type="entry name" value="RICIN_B_LECTIN"/>
    <property type="match status" value="1"/>
</dbReference>
<dbReference type="InterPro" id="IPR013320">
    <property type="entry name" value="ConA-like_dom_sf"/>
</dbReference>
<dbReference type="Gene3D" id="2.60.120.200">
    <property type="match status" value="1"/>
</dbReference>
<keyword evidence="4" id="KW-1185">Reference proteome</keyword>
<evidence type="ECO:0000313" key="3">
    <source>
        <dbReference type="EMBL" id="NKE58701.1"/>
    </source>
</evidence>
<accession>A0ABX1FIA2</accession>
<keyword evidence="1" id="KW-0732">Signal</keyword>
<dbReference type="InterPro" id="IPR035992">
    <property type="entry name" value="Ricin_B-like_lectins"/>
</dbReference>
<dbReference type="InterPro" id="IPR038964">
    <property type="entry name" value="ABFB"/>
</dbReference>
<dbReference type="Gene3D" id="2.80.10.50">
    <property type="match status" value="2"/>
</dbReference>
<dbReference type="PANTHER" id="PTHR39447">
    <property type="entry name" value="ALPHA-L-ARABINOFURANOSIDASE B"/>
    <property type="match status" value="1"/>
</dbReference>
<dbReference type="PANTHER" id="PTHR39447:SF2">
    <property type="entry name" value="ALPHA-L-ARABINOFURANOSIDASE B"/>
    <property type="match status" value="1"/>
</dbReference>
<dbReference type="RefSeq" id="WP_167975360.1">
    <property type="nucleotide sequence ID" value="NZ_VSRL01000062.1"/>
</dbReference>
<name>A0ABX1FIA2_9PSEU</name>
<sequence>MQPSSVPRRWTAVIGVCTAVLLTVVPATASTSEPVSAPVPAAATGPCDIYASGGTPCIAAHSTTRALYGAYNGNLYQVRRSSDNGTRNVPVLAAGGTADAAAQDSFCSGTSCVITVVYDQSGRGNDLWYQGSSVVPGSPQSKPAIATSESLTVGGDKAYSLYINPGNSYWRDGHLTGVPTGSAPEGMYMVTSGTHVNGGCCFDYGNSETTRKADAAGAMDAINFSKQCWFGGCSGTGPWVQADLEWGLFPGGSQQWNPNQRAFTNKFVTAILKNNGTTRFALKGGNAQAGELTTLYEGALPNGYSPMKKQGAIVLGSGGDCCKPDGGANLSAGTFYEGAMVSGYPSDATENAVQANIIAAGYGTGGGGTTGAVRALAAGRCMDVNAGSTAPGTQLQIWDCHNGTNQTWTRTASGQLTVYSGDSTRCVAAQNNQTAPGTAVVISPCDGGAGQRWQFNANGTITGAQSGICLDVNGGATANGSKVILWTCHGGGNQQWTFG</sequence>
<evidence type="ECO:0000259" key="2">
    <source>
        <dbReference type="SMART" id="SM00458"/>
    </source>
</evidence>